<dbReference type="EMBL" id="CABFJX010000390">
    <property type="protein sequence ID" value="VTT78032.1"/>
    <property type="molecule type" value="Genomic_DNA"/>
</dbReference>
<proteinExistence type="predicted"/>
<comment type="caution">
    <text evidence="1">The sequence shown here is derived from an EMBL/GenBank/DDBJ whole genome shotgun (WGS) entry which is preliminary data.</text>
</comment>
<sequence length="317" mass="36263">CIKLETNPRATFHYTPSVSKALISRLFNDYGVHSNFLLDIVGRSNYWSAVSQQCNSDLTLWVEFHCQQPRWHQRSWYDKDELAIHRNKPPCSVYMTHSTATNTTVYLVVAPDDGIWFSFIDLVERSTPQGDNRLVTGHELATSPFLIHSMISNIGFEQATLKVNDYSQSLKLARGQNQRSHDFDSREKLFSITRQLHYVSQLLDTGVGRTRSAIKLSSKLLEAHKQFCHQTGRGLLDTSVSQTEAAIRYIHDAYVYQESWLEQFKARKETAMNFVFNMVTQGDSTINLSTSYRMSRDSSSIHTLTVLAMVFLPGTFT</sequence>
<protein>
    <submittedName>
        <fullName evidence="1">Uncharacterized protein</fullName>
    </submittedName>
</protein>
<dbReference type="AlphaFoldDB" id="A0A9Q9UGK7"/>
<accession>A0A9Q9UGK7</accession>
<gene>
    <name evidence="1" type="ORF">C2S_10833</name>
</gene>
<evidence type="ECO:0000313" key="1">
    <source>
        <dbReference type="EMBL" id="VTT78032.1"/>
    </source>
</evidence>
<dbReference type="Proteomes" id="UP000760494">
    <property type="component" value="Unassembled WGS sequence"/>
</dbReference>
<feature type="non-terminal residue" evidence="1">
    <location>
        <position position="1"/>
    </location>
</feature>
<evidence type="ECO:0000313" key="2">
    <source>
        <dbReference type="Proteomes" id="UP000760494"/>
    </source>
</evidence>
<name>A0A9Q9UGK7_FUSFU</name>
<reference evidence="1" key="1">
    <citation type="submission" date="2019-05" db="EMBL/GenBank/DDBJ databases">
        <authorList>
            <person name="Piombo E."/>
        </authorList>
    </citation>
    <scope>NUCLEOTIDE SEQUENCE</scope>
    <source>
        <strain evidence="1">C2S</strain>
    </source>
</reference>
<feature type="non-terminal residue" evidence="1">
    <location>
        <position position="317"/>
    </location>
</feature>
<organism evidence="1 2">
    <name type="scientific">Fusarium fujikuroi</name>
    <name type="common">Bakanae and foot rot disease fungus</name>
    <name type="synonym">Gibberella fujikuroi</name>
    <dbReference type="NCBI Taxonomy" id="5127"/>
    <lineage>
        <taxon>Eukaryota</taxon>
        <taxon>Fungi</taxon>
        <taxon>Dikarya</taxon>
        <taxon>Ascomycota</taxon>
        <taxon>Pezizomycotina</taxon>
        <taxon>Sordariomycetes</taxon>
        <taxon>Hypocreomycetidae</taxon>
        <taxon>Hypocreales</taxon>
        <taxon>Nectriaceae</taxon>
        <taxon>Fusarium</taxon>
        <taxon>Fusarium fujikuroi species complex</taxon>
    </lineage>
</organism>